<keyword evidence="3 7" id="KW-0288">FMN</keyword>
<feature type="binding site" evidence="7">
    <location>
        <position position="146"/>
    </location>
    <ligand>
        <name>FMN</name>
        <dbReference type="ChEBI" id="CHEBI:58210"/>
    </ligand>
</feature>
<keyword evidence="2 7" id="KW-0285">Flavoprotein</keyword>
<dbReference type="EMBL" id="FNTL01000002">
    <property type="protein sequence ID" value="SEB34905.1"/>
    <property type="molecule type" value="Genomic_DNA"/>
</dbReference>
<feature type="binding site" evidence="7">
    <location>
        <position position="255"/>
    </location>
    <ligand>
        <name>FMN</name>
        <dbReference type="ChEBI" id="CHEBI:58210"/>
    </ligand>
</feature>
<evidence type="ECO:0000313" key="9">
    <source>
        <dbReference type="EMBL" id="SEB34905.1"/>
    </source>
</evidence>
<dbReference type="InterPro" id="IPR000262">
    <property type="entry name" value="FMN-dep_DH"/>
</dbReference>
<protein>
    <submittedName>
        <fullName evidence="9">L-lactate dehydrogenase (Cytochrome)</fullName>
    </submittedName>
</protein>
<dbReference type="OrthoDB" id="9770452at2"/>
<keyword evidence="4" id="KW-0560">Oxidoreductase</keyword>
<dbReference type="InterPro" id="IPR013785">
    <property type="entry name" value="Aldolase_TIM"/>
</dbReference>
<evidence type="ECO:0000259" key="8">
    <source>
        <dbReference type="PROSITE" id="PS51349"/>
    </source>
</evidence>
<feature type="domain" description="FMN hydroxy acid dehydrogenase" evidence="8">
    <location>
        <begin position="16"/>
        <end position="384"/>
    </location>
</feature>
<evidence type="ECO:0000256" key="5">
    <source>
        <dbReference type="ARBA" id="ARBA00024042"/>
    </source>
</evidence>
<organism evidence="9 10">
    <name type="scientific">Rhodococcus jostii</name>
    <dbReference type="NCBI Taxonomy" id="132919"/>
    <lineage>
        <taxon>Bacteria</taxon>
        <taxon>Bacillati</taxon>
        <taxon>Actinomycetota</taxon>
        <taxon>Actinomycetes</taxon>
        <taxon>Mycobacteriales</taxon>
        <taxon>Nocardiaceae</taxon>
        <taxon>Rhodococcus</taxon>
    </lineage>
</organism>
<dbReference type="Gene3D" id="3.20.20.70">
    <property type="entry name" value="Aldolase class I"/>
    <property type="match status" value="1"/>
</dbReference>
<feature type="binding site" evidence="7">
    <location>
        <position position="277"/>
    </location>
    <ligand>
        <name>FMN</name>
        <dbReference type="ChEBI" id="CHEBI:58210"/>
    </ligand>
</feature>
<name>A0A1H4IM06_RHOJO</name>
<feature type="binding site" evidence="7">
    <location>
        <position position="124"/>
    </location>
    <ligand>
        <name>FMN</name>
        <dbReference type="ChEBI" id="CHEBI:58210"/>
    </ligand>
</feature>
<dbReference type="InterPro" id="IPR012133">
    <property type="entry name" value="Alpha-hydoxy_acid_DH_FMN"/>
</dbReference>
<accession>A0A1H4IM06</accession>
<dbReference type="CDD" id="cd02809">
    <property type="entry name" value="alpha_hydroxyacid_oxid_FMN"/>
    <property type="match status" value="1"/>
</dbReference>
<dbReference type="PANTHER" id="PTHR10578">
    <property type="entry name" value="S -2-HYDROXY-ACID OXIDASE-RELATED"/>
    <property type="match status" value="1"/>
</dbReference>
<evidence type="ECO:0000256" key="6">
    <source>
        <dbReference type="PIRSR" id="PIRSR000138-1"/>
    </source>
</evidence>
<feature type="binding site" evidence="7">
    <location>
        <position position="175"/>
    </location>
    <ligand>
        <name>FMN</name>
        <dbReference type="ChEBI" id="CHEBI:58210"/>
    </ligand>
</feature>
<dbReference type="Pfam" id="PF01070">
    <property type="entry name" value="FMN_dh"/>
    <property type="match status" value="1"/>
</dbReference>
<evidence type="ECO:0000256" key="2">
    <source>
        <dbReference type="ARBA" id="ARBA00022630"/>
    </source>
</evidence>
<feature type="binding site" evidence="7">
    <location>
        <begin position="333"/>
        <end position="334"/>
    </location>
    <ligand>
        <name>FMN</name>
        <dbReference type="ChEBI" id="CHEBI:58210"/>
    </ligand>
</feature>
<dbReference type="GO" id="GO:0010181">
    <property type="term" value="F:FMN binding"/>
    <property type="evidence" value="ECO:0007669"/>
    <property type="project" value="InterPro"/>
</dbReference>
<feature type="binding site" evidence="7">
    <location>
        <position position="279"/>
    </location>
    <ligand>
        <name>glyoxylate</name>
        <dbReference type="ChEBI" id="CHEBI:36655"/>
    </ligand>
</feature>
<evidence type="ECO:0000256" key="4">
    <source>
        <dbReference type="ARBA" id="ARBA00023002"/>
    </source>
</evidence>
<sequence>MSIDRRGRTQGDYRLPYRWHFDSVAEAEALARKVLPRAMYLRLNSGAGESRTMRANGQAYGDVTFRPRAATVPPIRATSTTILGVPITAPVLLAPVGALRLQHPEGAAAAVDAAGQFGTICAISPASGHSFDELASRSGATPLWSQVTTAIGGRDGAEKQIATVHDLGYHALVVTVDSALRPKVPPIRLNTRTVVGFAPDLIRHPRWTAKFVRDGMRLGVANRAVGATPDPDARPLAWDDLRWMSELWRGPIVVKGILTADDARRAVDLGAAAIVVSNHGGLTLDDVPATLSVLREVVEAVNGQVQVLIDGGIRSGNDVVKAVALGADAVLVGRAYVMGLAAGGAAGVGRVLDILQDDIQRALAFLGCASIDEVDLSHVRIPADWASIRSELN</sequence>
<dbReference type="PIRSF" id="PIRSF000138">
    <property type="entry name" value="Al-hdrx_acd_dh"/>
    <property type="match status" value="1"/>
</dbReference>
<evidence type="ECO:0000256" key="1">
    <source>
        <dbReference type="ARBA" id="ARBA00001917"/>
    </source>
</evidence>
<proteinExistence type="inferred from homology"/>
<dbReference type="Proteomes" id="UP000183407">
    <property type="component" value="Unassembled WGS sequence"/>
</dbReference>
<evidence type="ECO:0000256" key="3">
    <source>
        <dbReference type="ARBA" id="ARBA00022643"/>
    </source>
</evidence>
<dbReference type="SUPFAM" id="SSF51395">
    <property type="entry name" value="FMN-linked oxidoreductases"/>
    <property type="match status" value="1"/>
</dbReference>
<feature type="binding site" evidence="7">
    <location>
        <position position="181"/>
    </location>
    <ligand>
        <name>glyoxylate</name>
        <dbReference type="ChEBI" id="CHEBI:36655"/>
    </ligand>
</feature>
<dbReference type="PANTHER" id="PTHR10578:SF107">
    <property type="entry name" value="2-HYDROXYACID OXIDASE 1"/>
    <property type="match status" value="1"/>
</dbReference>
<feature type="active site" description="Proton acceptor" evidence="6">
    <location>
        <position position="279"/>
    </location>
</feature>
<comment type="cofactor">
    <cofactor evidence="1">
        <name>FMN</name>
        <dbReference type="ChEBI" id="CHEBI:58210"/>
    </cofactor>
</comment>
<evidence type="ECO:0000256" key="7">
    <source>
        <dbReference type="PIRSR" id="PIRSR000138-2"/>
    </source>
</evidence>
<dbReference type="RefSeq" id="WP_143048775.1">
    <property type="nucleotide sequence ID" value="NZ_FNTL01000002.1"/>
</dbReference>
<reference evidence="10" key="1">
    <citation type="submission" date="2016-10" db="EMBL/GenBank/DDBJ databases">
        <authorList>
            <person name="Varghese N."/>
        </authorList>
    </citation>
    <scope>NUCLEOTIDE SEQUENCE [LARGE SCALE GENOMIC DNA]</scope>
    <source>
        <strain evidence="10">DSM 44719</strain>
    </source>
</reference>
<feature type="binding site" evidence="7">
    <location>
        <begin position="95"/>
        <end position="97"/>
    </location>
    <ligand>
        <name>FMN</name>
        <dbReference type="ChEBI" id="CHEBI:58210"/>
    </ligand>
</feature>
<gene>
    <name evidence="9" type="ORF">SAMN04490220_0208</name>
</gene>
<comment type="similarity">
    <text evidence="5">Belongs to the FMN-dependent alpha-hydroxy acid dehydrogenase family.</text>
</comment>
<dbReference type="GO" id="GO:0016491">
    <property type="term" value="F:oxidoreductase activity"/>
    <property type="evidence" value="ECO:0007669"/>
    <property type="project" value="UniProtKB-KW"/>
</dbReference>
<dbReference type="AlphaFoldDB" id="A0A1H4IM06"/>
<feature type="binding site" evidence="7">
    <location>
        <begin position="310"/>
        <end position="314"/>
    </location>
    <ligand>
        <name>FMN</name>
        <dbReference type="ChEBI" id="CHEBI:58210"/>
    </ligand>
</feature>
<evidence type="ECO:0000313" key="10">
    <source>
        <dbReference type="Proteomes" id="UP000183407"/>
    </source>
</evidence>
<dbReference type="InterPro" id="IPR037396">
    <property type="entry name" value="FMN_HAD"/>
</dbReference>
<dbReference type="PROSITE" id="PS51349">
    <property type="entry name" value="FMN_HYDROXY_ACID_DH_2"/>
    <property type="match status" value="1"/>
</dbReference>